<proteinExistence type="inferred from homology"/>
<feature type="domain" description="MacB-like periplasmic core" evidence="9">
    <location>
        <begin position="53"/>
        <end position="250"/>
    </location>
</feature>
<dbReference type="Pfam" id="PF12704">
    <property type="entry name" value="MacB_PCD"/>
    <property type="match status" value="1"/>
</dbReference>
<evidence type="ECO:0000259" key="8">
    <source>
        <dbReference type="Pfam" id="PF02687"/>
    </source>
</evidence>
<feature type="transmembrane region" description="Helical" evidence="7">
    <location>
        <begin position="286"/>
        <end position="312"/>
    </location>
</feature>
<keyword evidence="3 7" id="KW-0812">Transmembrane</keyword>
<comment type="similarity">
    <text evidence="6">Belongs to the ABC-4 integral membrane protein family.</text>
</comment>
<keyword evidence="5 7" id="KW-0472">Membrane</keyword>
<dbReference type="PANTHER" id="PTHR30572:SF4">
    <property type="entry name" value="ABC TRANSPORTER PERMEASE YTRF"/>
    <property type="match status" value="1"/>
</dbReference>
<keyword evidence="2" id="KW-1003">Cell membrane</keyword>
<feature type="transmembrane region" description="Helical" evidence="7">
    <location>
        <begin position="12"/>
        <end position="36"/>
    </location>
</feature>
<sequence length="410" mass="44369">MRHIVTPLLRHYFMPALVVAQVALACAIICNVMFLIQQRLTPIMAPDGVSAPGQLVVAWQVTARGTPWPPSRLLEVESALAHIPGVTATSIAGSIPMETLVQMNGDLYADNGTKTNGAMYIGNGLPAALGLRIVAGRDFSVEERNRQYTDIGINASGPALITRALAERLFPHGDALGKVIRIGADASAGRRTVVGIVEHLMRNEITDDSKIDIDYSMVAPGIPGAWALPTFLVRGRGDADMSRLVDAVKATVTRELGNELVPGIEPHFETYASLRDQALARSRASVWLLTSVSVVVLLVALAGIFGLTGYWVQQRTRQIGVRRALGARRRDIFQWLQLENGLLVCTGVIIGMTLAYAINLWLMQRFAIPHLPVSYLPLGALTMLVLGQLAILSPARRASRIEPSVAIRTV</sequence>
<dbReference type="RefSeq" id="WP_166946605.1">
    <property type="nucleotide sequence ID" value="NZ_CP077072.1"/>
</dbReference>
<evidence type="ECO:0000256" key="3">
    <source>
        <dbReference type="ARBA" id="ARBA00022692"/>
    </source>
</evidence>
<dbReference type="PANTHER" id="PTHR30572">
    <property type="entry name" value="MEMBRANE COMPONENT OF TRANSPORTER-RELATED"/>
    <property type="match status" value="1"/>
</dbReference>
<evidence type="ECO:0000256" key="2">
    <source>
        <dbReference type="ARBA" id="ARBA00022475"/>
    </source>
</evidence>
<dbReference type="EMBL" id="JAARLZ010000002">
    <property type="protein sequence ID" value="NII05500.1"/>
    <property type="molecule type" value="Genomic_DNA"/>
</dbReference>
<accession>A0A7X5U821</accession>
<keyword evidence="11" id="KW-1185">Reference proteome</keyword>
<dbReference type="InterPro" id="IPR050250">
    <property type="entry name" value="Macrolide_Exporter_MacB"/>
</dbReference>
<protein>
    <submittedName>
        <fullName evidence="10">FtsX-like permease family protein</fullName>
    </submittedName>
</protein>
<gene>
    <name evidence="10" type="ORF">HBF25_03740</name>
</gene>
<dbReference type="GO" id="GO:0005886">
    <property type="term" value="C:plasma membrane"/>
    <property type="evidence" value="ECO:0007669"/>
    <property type="project" value="UniProtKB-SubCell"/>
</dbReference>
<keyword evidence="4 7" id="KW-1133">Transmembrane helix</keyword>
<evidence type="ECO:0000256" key="5">
    <source>
        <dbReference type="ARBA" id="ARBA00023136"/>
    </source>
</evidence>
<feature type="transmembrane region" description="Helical" evidence="7">
    <location>
        <begin position="374"/>
        <end position="392"/>
    </location>
</feature>
<comment type="caution">
    <text evidence="10">The sequence shown here is derived from an EMBL/GenBank/DDBJ whole genome shotgun (WGS) entry which is preliminary data.</text>
</comment>
<dbReference type="InterPro" id="IPR025857">
    <property type="entry name" value="MacB_PCD"/>
</dbReference>
<feature type="transmembrane region" description="Helical" evidence="7">
    <location>
        <begin position="338"/>
        <end position="362"/>
    </location>
</feature>
<evidence type="ECO:0000256" key="6">
    <source>
        <dbReference type="ARBA" id="ARBA00038076"/>
    </source>
</evidence>
<name>A0A7X5U821_9GAMM</name>
<dbReference type="InterPro" id="IPR003838">
    <property type="entry name" value="ABC3_permease_C"/>
</dbReference>
<dbReference type="PROSITE" id="PS51257">
    <property type="entry name" value="PROKAR_LIPOPROTEIN"/>
    <property type="match status" value="1"/>
</dbReference>
<reference evidence="10 11" key="1">
    <citation type="submission" date="2020-03" db="EMBL/GenBank/DDBJ databases">
        <authorList>
            <person name="Lai Q."/>
        </authorList>
    </citation>
    <scope>NUCLEOTIDE SEQUENCE [LARGE SCALE GENOMIC DNA]</scope>
    <source>
        <strain evidence="10 11">CCUG 25036</strain>
    </source>
</reference>
<dbReference type="AlphaFoldDB" id="A0A7X5U821"/>
<comment type="subcellular location">
    <subcellularLocation>
        <location evidence="1">Cell membrane</location>
        <topology evidence="1">Multi-pass membrane protein</topology>
    </subcellularLocation>
</comment>
<evidence type="ECO:0000313" key="10">
    <source>
        <dbReference type="EMBL" id="NII05500.1"/>
    </source>
</evidence>
<dbReference type="GO" id="GO:0022857">
    <property type="term" value="F:transmembrane transporter activity"/>
    <property type="evidence" value="ECO:0007669"/>
    <property type="project" value="TreeGrafter"/>
</dbReference>
<feature type="domain" description="ABC3 transporter permease C-terminal" evidence="8">
    <location>
        <begin position="291"/>
        <end position="403"/>
    </location>
</feature>
<evidence type="ECO:0000256" key="4">
    <source>
        <dbReference type="ARBA" id="ARBA00022989"/>
    </source>
</evidence>
<dbReference type="Proteomes" id="UP000490980">
    <property type="component" value="Unassembled WGS sequence"/>
</dbReference>
<evidence type="ECO:0000256" key="1">
    <source>
        <dbReference type="ARBA" id="ARBA00004651"/>
    </source>
</evidence>
<evidence type="ECO:0000256" key="7">
    <source>
        <dbReference type="SAM" id="Phobius"/>
    </source>
</evidence>
<evidence type="ECO:0000259" key="9">
    <source>
        <dbReference type="Pfam" id="PF12704"/>
    </source>
</evidence>
<organism evidence="10 11">
    <name type="scientific">Luteibacter anthropi</name>
    <dbReference type="NCBI Taxonomy" id="564369"/>
    <lineage>
        <taxon>Bacteria</taxon>
        <taxon>Pseudomonadati</taxon>
        <taxon>Pseudomonadota</taxon>
        <taxon>Gammaproteobacteria</taxon>
        <taxon>Lysobacterales</taxon>
        <taxon>Rhodanobacteraceae</taxon>
        <taxon>Luteibacter</taxon>
    </lineage>
</organism>
<dbReference type="Pfam" id="PF02687">
    <property type="entry name" value="FtsX"/>
    <property type="match status" value="1"/>
</dbReference>
<evidence type="ECO:0000313" key="11">
    <source>
        <dbReference type="Proteomes" id="UP000490980"/>
    </source>
</evidence>